<feature type="non-terminal residue" evidence="2">
    <location>
        <position position="1"/>
    </location>
</feature>
<evidence type="ECO:0000313" key="2">
    <source>
        <dbReference type="EMBL" id="GAH35471.1"/>
    </source>
</evidence>
<accession>X1EQ31</accession>
<dbReference type="EMBL" id="BARU01005376">
    <property type="protein sequence ID" value="GAH35471.1"/>
    <property type="molecule type" value="Genomic_DNA"/>
</dbReference>
<feature type="domain" description="Coenzyme F420 hydrogenase/dehydrogenase beta subunit C-terminal" evidence="1">
    <location>
        <begin position="2"/>
        <end position="33"/>
    </location>
</feature>
<dbReference type="Pfam" id="PF04432">
    <property type="entry name" value="FrhB_FdhB_C"/>
    <property type="match status" value="1"/>
</dbReference>
<protein>
    <recommendedName>
        <fullName evidence="1">Coenzyme F420 hydrogenase/dehydrogenase beta subunit C-terminal domain-containing protein</fullName>
    </recommendedName>
</protein>
<sequence>IKEIGHLAREDCEVCFDLTSEAADISIGSIGSPSN</sequence>
<dbReference type="InterPro" id="IPR007525">
    <property type="entry name" value="FrhB_FdhB_C"/>
</dbReference>
<evidence type="ECO:0000259" key="1">
    <source>
        <dbReference type="Pfam" id="PF04432"/>
    </source>
</evidence>
<dbReference type="AlphaFoldDB" id="X1EQ31"/>
<name>X1EQ31_9ZZZZ</name>
<gene>
    <name evidence="2" type="ORF">S03H2_10456</name>
</gene>
<reference evidence="2" key="1">
    <citation type="journal article" date="2014" name="Front. Microbiol.">
        <title>High frequency of phylogenetically diverse reductive dehalogenase-homologous genes in deep subseafloor sedimentary metagenomes.</title>
        <authorList>
            <person name="Kawai M."/>
            <person name="Futagami T."/>
            <person name="Toyoda A."/>
            <person name="Takaki Y."/>
            <person name="Nishi S."/>
            <person name="Hori S."/>
            <person name="Arai W."/>
            <person name="Tsubouchi T."/>
            <person name="Morono Y."/>
            <person name="Uchiyama I."/>
            <person name="Ito T."/>
            <person name="Fujiyama A."/>
            <person name="Inagaki F."/>
            <person name="Takami H."/>
        </authorList>
    </citation>
    <scope>NUCLEOTIDE SEQUENCE</scope>
    <source>
        <strain evidence="2">Expedition CK06-06</strain>
    </source>
</reference>
<organism evidence="2">
    <name type="scientific">marine sediment metagenome</name>
    <dbReference type="NCBI Taxonomy" id="412755"/>
    <lineage>
        <taxon>unclassified sequences</taxon>
        <taxon>metagenomes</taxon>
        <taxon>ecological metagenomes</taxon>
    </lineage>
</organism>
<comment type="caution">
    <text evidence="2">The sequence shown here is derived from an EMBL/GenBank/DDBJ whole genome shotgun (WGS) entry which is preliminary data.</text>
</comment>
<proteinExistence type="predicted"/>